<protein>
    <submittedName>
        <fullName evidence="4">Acetyltransferase (GNAT) family protein</fullName>
    </submittedName>
</protein>
<proteinExistence type="predicted"/>
<keyword evidence="5" id="KW-1185">Reference proteome</keyword>
<evidence type="ECO:0000259" key="3">
    <source>
        <dbReference type="PROSITE" id="PS51186"/>
    </source>
</evidence>
<dbReference type="Gene3D" id="3.40.630.30">
    <property type="match status" value="1"/>
</dbReference>
<accession>A0A562UYE5</accession>
<reference evidence="4 5" key="1">
    <citation type="journal article" date="2013" name="Stand. Genomic Sci.">
        <title>Genomic Encyclopedia of Type Strains, Phase I: The one thousand microbial genomes (KMG-I) project.</title>
        <authorList>
            <person name="Kyrpides N.C."/>
            <person name="Woyke T."/>
            <person name="Eisen J.A."/>
            <person name="Garrity G."/>
            <person name="Lilburn T.G."/>
            <person name="Beck B.J."/>
            <person name="Whitman W.B."/>
            <person name="Hugenholtz P."/>
            <person name="Klenk H.P."/>
        </authorList>
    </citation>
    <scope>NUCLEOTIDE SEQUENCE [LARGE SCALE GENOMIC DNA]</scope>
    <source>
        <strain evidence="4 5">DSM 45044</strain>
    </source>
</reference>
<name>A0A562UYE5_9ACTN</name>
<dbReference type="InterPro" id="IPR050832">
    <property type="entry name" value="Bact_Acetyltransf"/>
</dbReference>
<dbReference type="PROSITE" id="PS51186">
    <property type="entry name" value="GNAT"/>
    <property type="match status" value="1"/>
</dbReference>
<dbReference type="OrthoDB" id="4119890at2"/>
<dbReference type="PANTHER" id="PTHR43877">
    <property type="entry name" value="AMINOALKYLPHOSPHONATE N-ACETYLTRANSFERASE-RELATED-RELATED"/>
    <property type="match status" value="1"/>
</dbReference>
<dbReference type="Proteomes" id="UP000321617">
    <property type="component" value="Unassembled WGS sequence"/>
</dbReference>
<evidence type="ECO:0000313" key="5">
    <source>
        <dbReference type="Proteomes" id="UP000321617"/>
    </source>
</evidence>
<dbReference type="InterPro" id="IPR000182">
    <property type="entry name" value="GNAT_dom"/>
</dbReference>
<evidence type="ECO:0000256" key="2">
    <source>
        <dbReference type="ARBA" id="ARBA00023315"/>
    </source>
</evidence>
<organism evidence="4 5">
    <name type="scientific">Stackebrandtia albiflava</name>
    <dbReference type="NCBI Taxonomy" id="406432"/>
    <lineage>
        <taxon>Bacteria</taxon>
        <taxon>Bacillati</taxon>
        <taxon>Actinomycetota</taxon>
        <taxon>Actinomycetes</taxon>
        <taxon>Glycomycetales</taxon>
        <taxon>Glycomycetaceae</taxon>
        <taxon>Stackebrandtia</taxon>
    </lineage>
</organism>
<gene>
    <name evidence="4" type="ORF">LX16_4080</name>
</gene>
<dbReference type="CDD" id="cd04301">
    <property type="entry name" value="NAT_SF"/>
    <property type="match status" value="1"/>
</dbReference>
<evidence type="ECO:0000256" key="1">
    <source>
        <dbReference type="ARBA" id="ARBA00022679"/>
    </source>
</evidence>
<keyword evidence="1 4" id="KW-0808">Transferase</keyword>
<dbReference type="Pfam" id="PF00583">
    <property type="entry name" value="Acetyltransf_1"/>
    <property type="match status" value="1"/>
</dbReference>
<dbReference type="AlphaFoldDB" id="A0A562UYE5"/>
<evidence type="ECO:0000313" key="4">
    <source>
        <dbReference type="EMBL" id="TWJ10660.1"/>
    </source>
</evidence>
<dbReference type="EMBL" id="VLLL01000007">
    <property type="protein sequence ID" value="TWJ10660.1"/>
    <property type="molecule type" value="Genomic_DNA"/>
</dbReference>
<dbReference type="GO" id="GO:0016747">
    <property type="term" value="F:acyltransferase activity, transferring groups other than amino-acyl groups"/>
    <property type="evidence" value="ECO:0007669"/>
    <property type="project" value="InterPro"/>
</dbReference>
<comment type="caution">
    <text evidence="4">The sequence shown here is derived from an EMBL/GenBank/DDBJ whole genome shotgun (WGS) entry which is preliminary data.</text>
</comment>
<dbReference type="InterPro" id="IPR016181">
    <property type="entry name" value="Acyl_CoA_acyltransferase"/>
</dbReference>
<dbReference type="SUPFAM" id="SSF55729">
    <property type="entry name" value="Acyl-CoA N-acyltransferases (Nat)"/>
    <property type="match status" value="2"/>
</dbReference>
<keyword evidence="2" id="KW-0012">Acyltransferase</keyword>
<dbReference type="RefSeq" id="WP_147141466.1">
    <property type="nucleotide sequence ID" value="NZ_BAABIJ010000003.1"/>
</dbReference>
<sequence>MSHIEITALDPMDQAQVDAWLAMRERIRAQDIPDFPPSSPAPSIVRLTRTTRATRVEQLLAVRDGRPVGTVEVMYSQLDNRHLVEFELEVDPAARRTGVGAALLAEVERRAVADGRTTLITYVMQQLPDGPERADHGERFALATGFTAGLDEIRRRADLSVADQPGLDRMLAEAWERAEGYELVQWVSRAPDDLVDAVAYLDGRLLSDSPTGDLDMEPQKVDAARIREMEDVRLTAGQLSLNTGVRHVATGVLAGWTDIIVNPVSETHCWQGITIVDPDHRGHRIGTILKIENHRFVTSYRPRMRYVHTWNAEENDYMININEAVGYRAQERWVAFQKKLTA</sequence>
<feature type="domain" description="N-acetyltransferase" evidence="3">
    <location>
        <begin position="4"/>
        <end position="168"/>
    </location>
</feature>